<name>A0AAD7YW06_MYTSE</name>
<reference evidence="4" key="1">
    <citation type="submission" date="2023-03" db="EMBL/GenBank/DDBJ databases">
        <title>Chromosome-level genomes of two armyworms, Mythimna separata and Mythimna loreyi, provide insights into the biosynthesis and reception of sex pheromones.</title>
        <authorList>
            <person name="Zhao H."/>
        </authorList>
    </citation>
    <scope>NUCLEOTIDE SEQUENCE</scope>
    <source>
        <strain evidence="4">BeijingLab</strain>
        <tissue evidence="4">Pupa</tissue>
    </source>
</reference>
<dbReference type="InterPro" id="IPR057251">
    <property type="entry name" value="FP_C"/>
</dbReference>
<feature type="coiled-coil region" evidence="1">
    <location>
        <begin position="91"/>
        <end position="153"/>
    </location>
</feature>
<feature type="region of interest" description="Disordered" evidence="2">
    <location>
        <begin position="1"/>
        <end position="21"/>
    </location>
</feature>
<accession>A0AAD7YW06</accession>
<keyword evidence="5" id="KW-1185">Reference proteome</keyword>
<protein>
    <recommendedName>
        <fullName evidence="3">FP protein C-terminal domain-containing protein</fullName>
    </recommendedName>
</protein>
<sequence length="309" mass="35115">MSVKRTPPKSSSSSTLLTRTSPVHYGSDPAIYSLANQECTDLNIAKKRKLRTKRNDPPPAADITLSDLMIRIDEIKDQQDVRFASMESTIIKSLSAQNQEMKESLNYLSAKYDEVLSTYKSVQQENNFFKSHIKTLESKLEQFEANARSTMVELRNVPGSGTETKESLVEVAKKIGTLIEVPVGDSDLRDVIRMKLKNKEPGPVLIDFTSVIKREKFLKATKSFNKNNIDQRLSTSSLSLDGPNKPIFVSESLTASARRLHYLARMFAKDHNYEHCWTSFGKVFLKRRSNETRLRISCEEDIEKLKKST</sequence>
<gene>
    <name evidence="4" type="ORF">PYW07_017086</name>
</gene>
<evidence type="ECO:0000313" key="4">
    <source>
        <dbReference type="EMBL" id="KAJ8730048.1"/>
    </source>
</evidence>
<keyword evidence="1" id="KW-0175">Coiled coil</keyword>
<proteinExistence type="predicted"/>
<organism evidence="4 5">
    <name type="scientific">Mythimna separata</name>
    <name type="common">Oriental armyworm</name>
    <name type="synonym">Pseudaletia separata</name>
    <dbReference type="NCBI Taxonomy" id="271217"/>
    <lineage>
        <taxon>Eukaryota</taxon>
        <taxon>Metazoa</taxon>
        <taxon>Ecdysozoa</taxon>
        <taxon>Arthropoda</taxon>
        <taxon>Hexapoda</taxon>
        <taxon>Insecta</taxon>
        <taxon>Pterygota</taxon>
        <taxon>Neoptera</taxon>
        <taxon>Endopterygota</taxon>
        <taxon>Lepidoptera</taxon>
        <taxon>Glossata</taxon>
        <taxon>Ditrysia</taxon>
        <taxon>Noctuoidea</taxon>
        <taxon>Noctuidae</taxon>
        <taxon>Noctuinae</taxon>
        <taxon>Hadenini</taxon>
        <taxon>Mythimna</taxon>
    </lineage>
</organism>
<dbReference type="Proteomes" id="UP001231518">
    <property type="component" value="Chromosome 9"/>
</dbReference>
<evidence type="ECO:0000256" key="1">
    <source>
        <dbReference type="SAM" id="Coils"/>
    </source>
</evidence>
<dbReference type="EMBL" id="JARGEI010000006">
    <property type="protein sequence ID" value="KAJ8730048.1"/>
    <property type="molecule type" value="Genomic_DNA"/>
</dbReference>
<comment type="caution">
    <text evidence="4">The sequence shown here is derived from an EMBL/GenBank/DDBJ whole genome shotgun (WGS) entry which is preliminary data.</text>
</comment>
<dbReference type="Pfam" id="PF25298">
    <property type="entry name" value="Baculo_FP_2nd"/>
    <property type="match status" value="1"/>
</dbReference>
<dbReference type="AlphaFoldDB" id="A0AAD7YW06"/>
<feature type="domain" description="FP protein C-terminal" evidence="3">
    <location>
        <begin position="254"/>
        <end position="306"/>
    </location>
</feature>
<evidence type="ECO:0000256" key="2">
    <source>
        <dbReference type="SAM" id="MobiDB-lite"/>
    </source>
</evidence>
<evidence type="ECO:0000313" key="5">
    <source>
        <dbReference type="Proteomes" id="UP001231518"/>
    </source>
</evidence>
<evidence type="ECO:0000259" key="3">
    <source>
        <dbReference type="Pfam" id="PF25298"/>
    </source>
</evidence>